<dbReference type="InterPro" id="IPR001763">
    <property type="entry name" value="Rhodanese-like_dom"/>
</dbReference>
<organism evidence="2 3">
    <name type="scientific">Pontibacterium sinense</name>
    <dbReference type="NCBI Taxonomy" id="2781979"/>
    <lineage>
        <taxon>Bacteria</taxon>
        <taxon>Pseudomonadati</taxon>
        <taxon>Pseudomonadota</taxon>
        <taxon>Gammaproteobacteria</taxon>
        <taxon>Oceanospirillales</taxon>
        <taxon>Oceanospirillaceae</taxon>
        <taxon>Pontibacterium</taxon>
    </lineage>
</organism>
<proteinExistence type="predicted"/>
<feature type="domain" description="Rhodanese" evidence="1">
    <location>
        <begin position="30"/>
        <end position="118"/>
    </location>
</feature>
<keyword evidence="3" id="KW-1185">Reference proteome</keyword>
<dbReference type="RefSeq" id="WP_193952054.1">
    <property type="nucleotide sequence ID" value="NZ_JADEYS010000003.1"/>
</dbReference>
<dbReference type="SUPFAM" id="SSF52821">
    <property type="entry name" value="Rhodanese/Cell cycle control phosphatase"/>
    <property type="match status" value="1"/>
</dbReference>
<gene>
    <name evidence="2" type="ORF">IOQ59_04440</name>
</gene>
<dbReference type="InterPro" id="IPR050229">
    <property type="entry name" value="GlpE_sulfurtransferase"/>
</dbReference>
<dbReference type="SMART" id="SM00450">
    <property type="entry name" value="RHOD"/>
    <property type="match status" value="1"/>
</dbReference>
<dbReference type="PROSITE" id="PS50206">
    <property type="entry name" value="RHODANESE_3"/>
    <property type="match status" value="1"/>
</dbReference>
<evidence type="ECO:0000259" key="1">
    <source>
        <dbReference type="PROSITE" id="PS50206"/>
    </source>
</evidence>
<dbReference type="AlphaFoldDB" id="A0A8J7K680"/>
<dbReference type="Proteomes" id="UP000640333">
    <property type="component" value="Unassembled WGS sequence"/>
</dbReference>
<reference evidence="2" key="1">
    <citation type="submission" date="2020-10" db="EMBL/GenBank/DDBJ databases">
        <title>Bacterium isolated from coastal waters sediment.</title>
        <authorList>
            <person name="Chen R.-J."/>
            <person name="Lu D.-C."/>
            <person name="Zhu K.-L."/>
            <person name="Du Z.-J."/>
        </authorList>
    </citation>
    <scope>NUCLEOTIDE SEQUENCE</scope>
    <source>
        <strain evidence="2">N1Y112</strain>
    </source>
</reference>
<name>A0A8J7K680_9GAMM</name>
<dbReference type="Gene3D" id="3.40.250.10">
    <property type="entry name" value="Rhodanese-like domain"/>
    <property type="match status" value="1"/>
</dbReference>
<protein>
    <submittedName>
        <fullName evidence="2">Rhodanese-like domain-containing protein</fullName>
    </submittedName>
</protein>
<dbReference type="InterPro" id="IPR036873">
    <property type="entry name" value="Rhodanese-like_dom_sf"/>
</dbReference>
<dbReference type="PANTHER" id="PTHR43031">
    <property type="entry name" value="FAD-DEPENDENT OXIDOREDUCTASE"/>
    <property type="match status" value="1"/>
</dbReference>
<sequence length="119" mass="13802">MKLPRWLDWLPFGHVPEINPNQLPCDPLEVSDHFQLIDVRSHTEWQHSHIQGSINLPLQRFSLSAPELDSVHKPIICICLSAHRSTPAVRKLRRAGIEAYELKGGMLNWWRLKLPTEKN</sequence>
<dbReference type="Pfam" id="PF00581">
    <property type="entry name" value="Rhodanese"/>
    <property type="match status" value="1"/>
</dbReference>
<accession>A0A8J7K680</accession>
<dbReference type="CDD" id="cd00158">
    <property type="entry name" value="RHOD"/>
    <property type="match status" value="1"/>
</dbReference>
<dbReference type="PANTHER" id="PTHR43031:SF1">
    <property type="entry name" value="PYRIDINE NUCLEOTIDE-DISULPHIDE OXIDOREDUCTASE"/>
    <property type="match status" value="1"/>
</dbReference>
<evidence type="ECO:0000313" key="3">
    <source>
        <dbReference type="Proteomes" id="UP000640333"/>
    </source>
</evidence>
<evidence type="ECO:0000313" key="2">
    <source>
        <dbReference type="EMBL" id="MBE9396506.1"/>
    </source>
</evidence>
<dbReference type="EMBL" id="JADEYS010000003">
    <property type="protein sequence ID" value="MBE9396506.1"/>
    <property type="molecule type" value="Genomic_DNA"/>
</dbReference>
<comment type="caution">
    <text evidence="2">The sequence shown here is derived from an EMBL/GenBank/DDBJ whole genome shotgun (WGS) entry which is preliminary data.</text>
</comment>